<dbReference type="InterPro" id="IPR051121">
    <property type="entry name" value="FAH"/>
</dbReference>
<evidence type="ECO:0000256" key="1">
    <source>
        <dbReference type="ARBA" id="ARBA00010211"/>
    </source>
</evidence>
<dbReference type="EMBL" id="JBHSAO010000001">
    <property type="protein sequence ID" value="MFC4022306.1"/>
    <property type="molecule type" value="Genomic_DNA"/>
</dbReference>
<keyword evidence="4" id="KW-0378">Hydrolase</keyword>
<comment type="similarity">
    <text evidence="1">Belongs to the FAH family.</text>
</comment>
<name>A0ABV8GW53_9BACI</name>
<dbReference type="SUPFAM" id="SSF56529">
    <property type="entry name" value="FAH"/>
    <property type="match status" value="1"/>
</dbReference>
<comment type="caution">
    <text evidence="4">The sequence shown here is derived from an EMBL/GenBank/DDBJ whole genome shotgun (WGS) entry which is preliminary data.</text>
</comment>
<evidence type="ECO:0000259" key="3">
    <source>
        <dbReference type="Pfam" id="PF01557"/>
    </source>
</evidence>
<evidence type="ECO:0000313" key="4">
    <source>
        <dbReference type="EMBL" id="MFC4022306.1"/>
    </source>
</evidence>
<protein>
    <submittedName>
        <fullName evidence="4">Fumarylacetoacetate hydrolase family protein</fullName>
    </submittedName>
</protein>
<dbReference type="RefSeq" id="WP_379494824.1">
    <property type="nucleotide sequence ID" value="NZ_JBHSAO010000001.1"/>
</dbReference>
<dbReference type="GO" id="GO:0016787">
    <property type="term" value="F:hydrolase activity"/>
    <property type="evidence" value="ECO:0007669"/>
    <property type="project" value="UniProtKB-KW"/>
</dbReference>
<dbReference type="Proteomes" id="UP001595772">
    <property type="component" value="Unassembled WGS sequence"/>
</dbReference>
<keyword evidence="2" id="KW-0479">Metal-binding</keyword>
<dbReference type="PANTHER" id="PTHR42796">
    <property type="entry name" value="FUMARYLACETOACETATE HYDROLASE DOMAIN-CONTAINING PROTEIN 2A-RELATED"/>
    <property type="match status" value="1"/>
</dbReference>
<dbReference type="Gene3D" id="3.90.850.10">
    <property type="entry name" value="Fumarylacetoacetase-like, C-terminal domain"/>
    <property type="match status" value="1"/>
</dbReference>
<proteinExistence type="inferred from homology"/>
<feature type="domain" description="Fumarylacetoacetase-like C-terminal" evidence="3">
    <location>
        <begin position="74"/>
        <end position="317"/>
    </location>
</feature>
<dbReference type="Pfam" id="PF01557">
    <property type="entry name" value="FAA_hydrolase"/>
    <property type="match status" value="1"/>
</dbReference>
<gene>
    <name evidence="4" type="ORF">ACFOUV_00580</name>
</gene>
<organism evidence="4 5">
    <name type="scientific">Oceanobacillus longus</name>
    <dbReference type="NCBI Taxonomy" id="930120"/>
    <lineage>
        <taxon>Bacteria</taxon>
        <taxon>Bacillati</taxon>
        <taxon>Bacillota</taxon>
        <taxon>Bacilli</taxon>
        <taxon>Bacillales</taxon>
        <taxon>Bacillaceae</taxon>
        <taxon>Oceanobacillus</taxon>
    </lineage>
</organism>
<accession>A0ABV8GW53</accession>
<dbReference type="InterPro" id="IPR011234">
    <property type="entry name" value="Fumarylacetoacetase-like_C"/>
</dbReference>
<dbReference type="InterPro" id="IPR036663">
    <property type="entry name" value="Fumarylacetoacetase_C_sf"/>
</dbReference>
<sequence length="328" mass="36220">MGIQVVRFEKDNTEKWGVLSDNQIKVVKGNYLTLSDFLEEGQEEAKKLLEDSSAESVSFNDVTLLSPVTKPARIVCQGANYSTHRAESGMEAKRPPFNMIFSKADSSLTGANANIVRPSNVDLLDYEIELGLVIGSNINEAVEVTDDNLHEYIAGIVLTNDVSARDIQLVQGQWLKGKSYRTFCPTGPILYLLDQEEISLIHDLELNLWVNDELRQSANTSQLLFKPAETMTELSQIMDLSKGDLVLSGTTGGVAMNLTPDILKLVSDPTFPAEEKLTTFVDNQLRGNNKYLKDGDVVRASIKSKDSKIDLGEQKNVITSHSLVTSNH</sequence>
<evidence type="ECO:0000313" key="5">
    <source>
        <dbReference type="Proteomes" id="UP001595772"/>
    </source>
</evidence>
<dbReference type="PANTHER" id="PTHR42796:SF4">
    <property type="entry name" value="FUMARYLACETOACETATE HYDROLASE DOMAIN-CONTAINING PROTEIN 2A"/>
    <property type="match status" value="1"/>
</dbReference>
<reference evidence="5" key="1">
    <citation type="journal article" date="2019" name="Int. J. Syst. Evol. Microbiol.">
        <title>The Global Catalogue of Microorganisms (GCM) 10K type strain sequencing project: providing services to taxonomists for standard genome sequencing and annotation.</title>
        <authorList>
            <consortium name="The Broad Institute Genomics Platform"/>
            <consortium name="The Broad Institute Genome Sequencing Center for Infectious Disease"/>
            <person name="Wu L."/>
            <person name="Ma J."/>
        </authorList>
    </citation>
    <scope>NUCLEOTIDE SEQUENCE [LARGE SCALE GENOMIC DNA]</scope>
    <source>
        <strain evidence="5">IBRC-M 10703</strain>
    </source>
</reference>
<evidence type="ECO:0000256" key="2">
    <source>
        <dbReference type="ARBA" id="ARBA00022723"/>
    </source>
</evidence>
<keyword evidence="5" id="KW-1185">Reference proteome</keyword>